<dbReference type="EMBL" id="AODF01000012">
    <property type="protein sequence ID" value="EUJ32303.1"/>
    <property type="molecule type" value="Genomic_DNA"/>
</dbReference>
<protein>
    <submittedName>
        <fullName evidence="1">Uncharacterized protein</fullName>
    </submittedName>
</protein>
<evidence type="ECO:0000313" key="2">
    <source>
        <dbReference type="Proteomes" id="UP000019249"/>
    </source>
</evidence>
<gene>
    <name evidence="1" type="ORF">MFLO_07162</name>
</gene>
<dbReference type="Pfam" id="PF16873">
    <property type="entry name" value="AbiGii_2"/>
    <property type="match status" value="1"/>
</dbReference>
<dbReference type="Proteomes" id="UP000019249">
    <property type="component" value="Unassembled WGS sequence"/>
</dbReference>
<comment type="caution">
    <text evidence="1">The sequence shown here is derived from an EMBL/GenBank/DDBJ whole genome shotgun (WGS) entry which is preliminary data.</text>
</comment>
<keyword evidence="2" id="KW-1185">Reference proteome</keyword>
<evidence type="ECO:0000313" key="1">
    <source>
        <dbReference type="EMBL" id="EUJ32303.1"/>
    </source>
</evidence>
<accession>A0ABN0RFM1</accession>
<organism evidence="1 2">
    <name type="scientific">Listeria floridensis FSL S10-1187</name>
    <dbReference type="NCBI Taxonomy" id="1265817"/>
    <lineage>
        <taxon>Bacteria</taxon>
        <taxon>Bacillati</taxon>
        <taxon>Bacillota</taxon>
        <taxon>Bacilli</taxon>
        <taxon>Bacillales</taxon>
        <taxon>Listeriaceae</taxon>
        <taxon>Listeria</taxon>
    </lineage>
</organism>
<name>A0ABN0RFM1_9LIST</name>
<proteinExistence type="predicted"/>
<reference evidence="1 2" key="1">
    <citation type="journal article" date="2014" name="Int. J. Syst. Evol. Microbiol.">
        <title>Listeria floridensis sp. nov., Listeria aquatica sp. nov., Listeria cornellensis sp. nov., Listeria riparia sp. nov. and Listeria grandensis sp. nov., from agricultural and natural environments.</title>
        <authorList>
            <person name="den Bakker H.C."/>
            <person name="Warchocki S."/>
            <person name="Wright E.M."/>
            <person name="Allred A.F."/>
            <person name="Ahlstrom C."/>
            <person name="Manuel C.S."/>
            <person name="Stasiewicz M.J."/>
            <person name="Burrell A."/>
            <person name="Roof S."/>
            <person name="Strawn L."/>
            <person name="Fortes E.D."/>
            <person name="Nightingale K.K."/>
            <person name="Kephart D."/>
            <person name="Wiedmann M."/>
        </authorList>
    </citation>
    <scope>NUCLEOTIDE SEQUENCE [LARGE SCALE GENOMIC DNA]</scope>
    <source>
        <strain evidence="1 2">FSL S10-1187</strain>
    </source>
</reference>
<sequence>MKFSKAFERRQNKGGRVTAPPEFLDFLNSDVPLGTHFETDDGLHFRMMADNTEEMKINFKIKLPENLKGVDIKSGEDLIKLLYRSQQTVEMQEVRHIISGKEVEPDEAIRVFGDRINFKDRSYKLCPPKSPSIDEPISVWLNQNEYKFTVKHHPYASLEEMIFESVNEDILNLRLTFNSNTDKVKIEFTYNFNKANSLGSILEQKKKLLDYATGKIQIFGHNLIDDSEEMSTGIDRLLVFYEKLNKLAETKHIEFDIKETIMNSDYINLEKIYISEFEDMFYYLPNNKEINKVSVDVNEDNLTELLEKEIGITGFNTNKLTILNHTFEVYEQFVFKKIRYSGMENEDGYIFHVLGDKIKYQKIYSNRPKKRRCDDEF</sequence>
<dbReference type="InterPro" id="IPR031707">
    <property type="entry name" value="AbiGii_2"/>
</dbReference>
<dbReference type="RefSeq" id="WP_036097122.1">
    <property type="nucleotide sequence ID" value="NZ_AODF01000012.1"/>
</dbReference>